<keyword evidence="3" id="KW-0808">Transferase</keyword>
<dbReference type="STRING" id="7070.D6WWF7"/>
<dbReference type="InterPro" id="IPR037359">
    <property type="entry name" value="NST/OST"/>
</dbReference>
<feature type="binding site" evidence="13">
    <location>
        <position position="224"/>
    </location>
    <ligand>
        <name>3'-phosphoadenylyl sulfate</name>
        <dbReference type="ChEBI" id="CHEBI:58339"/>
    </ligand>
</feature>
<dbReference type="HOGENOM" id="CLU_017703_0_1_1"/>
<dbReference type="Proteomes" id="UP000007266">
    <property type="component" value="Linkage group 8"/>
</dbReference>
<dbReference type="Gene3D" id="3.40.50.300">
    <property type="entry name" value="P-loop containing nucleotide triphosphate hydrolases"/>
    <property type="match status" value="1"/>
</dbReference>
<comment type="similarity">
    <text evidence="2">Belongs to the sulfotransferase 1 family.</text>
</comment>
<dbReference type="GO" id="GO:0000139">
    <property type="term" value="C:Golgi membrane"/>
    <property type="evidence" value="ECO:0007669"/>
    <property type="project" value="UniProtKB-SubCell"/>
</dbReference>
<proteinExistence type="inferred from homology"/>
<evidence type="ECO:0000256" key="3">
    <source>
        <dbReference type="ARBA" id="ARBA00022679"/>
    </source>
</evidence>
<evidence type="ECO:0000256" key="9">
    <source>
        <dbReference type="ARBA" id="ARBA00023157"/>
    </source>
</evidence>
<evidence type="ECO:0000256" key="13">
    <source>
        <dbReference type="PIRSR" id="PIRSR637359-2"/>
    </source>
</evidence>
<evidence type="ECO:0000256" key="12">
    <source>
        <dbReference type="PIRSR" id="PIRSR637359-1"/>
    </source>
</evidence>
<feature type="binding site" evidence="13">
    <location>
        <position position="232"/>
    </location>
    <ligand>
        <name>3'-phosphoadenylyl sulfate</name>
        <dbReference type="ChEBI" id="CHEBI:58339"/>
    </ligand>
</feature>
<dbReference type="PANTHER" id="PTHR10605">
    <property type="entry name" value="HEPARAN SULFATE SULFOTRANSFERASE"/>
    <property type="match status" value="1"/>
</dbReference>
<feature type="transmembrane region" description="Helical" evidence="15">
    <location>
        <begin position="50"/>
        <end position="68"/>
    </location>
</feature>
<sequence>MPGPKACKKTRKEWHLTHWSKLQFPVILLQIDDWFKCLDGLMEILISKKVVLALIILAAISFYISYTFNTCLVSSIAKALPKWRHHPVVPNDTPIIHYHTSVRVVPLLESNESDISPKYKFFREQGLRPMRQLPSALIIGVKKGGTRALLEFIRIHPDVRAAGSEVHFFDKNYPRGFQWYRQRMPPTLEGQLTIEKTPSYFITKEAPRRVQHMNPSTKLLVVVRDPVTRAISDYTQAISKKPDMKPFDQLVFINSTIGCIVDTSWGPVKLGLYSRYLSRWLKYFPLSQFLFISGERLVVDPAIELKRVQDFLGLKRVVSERHFYFNSTKGFPCLFKSEGHSTPHCLGKTKGRNHPYIDPIVIQRLRDFYRPFNNRFYQMTGINFGWA</sequence>
<dbReference type="eggNOG" id="KOG3704">
    <property type="taxonomic scope" value="Eukaryota"/>
</dbReference>
<feature type="binding site" evidence="13">
    <location>
        <begin position="350"/>
        <end position="354"/>
    </location>
    <ligand>
        <name>3'-phosphoadenylyl sulfate</name>
        <dbReference type="ChEBI" id="CHEBI:58339"/>
    </ligand>
</feature>
<dbReference type="GO" id="GO:0008467">
    <property type="term" value="F:[heparan sulfate]-glucosamine 3-sulfotransferase activity"/>
    <property type="evidence" value="ECO:0000318"/>
    <property type="project" value="GO_Central"/>
</dbReference>
<feature type="active site" description="For sulfotransferase activity" evidence="12">
    <location>
        <position position="143"/>
    </location>
</feature>
<dbReference type="EMBL" id="KQ971361">
    <property type="protein sequence ID" value="EFA08142.1"/>
    <property type="molecule type" value="Genomic_DNA"/>
</dbReference>
<feature type="binding site" evidence="13">
    <location>
        <begin position="143"/>
        <end position="147"/>
    </location>
    <ligand>
        <name>3'-phosphoadenylyl sulfate</name>
        <dbReference type="ChEBI" id="CHEBI:58339"/>
    </ligand>
</feature>
<evidence type="ECO:0000256" key="15">
    <source>
        <dbReference type="SAM" id="Phobius"/>
    </source>
</evidence>
<accession>D6WWF7</accession>
<keyword evidence="6 15" id="KW-1133">Transmembrane helix</keyword>
<gene>
    <name evidence="17" type="primary">AUGUSTUS-3.0.2_05759</name>
    <name evidence="17" type="ORF">TcasGA2_TC005759</name>
</gene>
<dbReference type="FunCoup" id="D6WWF7">
    <property type="interactions" value="19"/>
</dbReference>
<dbReference type="Pfam" id="PF00685">
    <property type="entry name" value="Sulfotransfer_1"/>
    <property type="match status" value="1"/>
</dbReference>
<keyword evidence="7" id="KW-0333">Golgi apparatus</keyword>
<keyword evidence="4 15" id="KW-0812">Transmembrane</keyword>
<evidence type="ECO:0000256" key="5">
    <source>
        <dbReference type="ARBA" id="ARBA00022968"/>
    </source>
</evidence>
<comment type="subcellular location">
    <subcellularLocation>
        <location evidence="11">Endomembrane system</location>
        <topology evidence="11">Single-pass type II membrane protein</topology>
    </subcellularLocation>
    <subcellularLocation>
        <location evidence="1">Golgi apparatus membrane</location>
    </subcellularLocation>
</comment>
<evidence type="ECO:0000256" key="8">
    <source>
        <dbReference type="ARBA" id="ARBA00023136"/>
    </source>
</evidence>
<dbReference type="AlphaFoldDB" id="D6WWF7"/>
<reference evidence="17 18" key="2">
    <citation type="journal article" date="2010" name="Nucleic Acids Res.">
        <title>BeetleBase in 2010: revisions to provide comprehensive genomic information for Tribolium castaneum.</title>
        <authorList>
            <person name="Kim H.S."/>
            <person name="Murphy T."/>
            <person name="Xia J."/>
            <person name="Caragea D."/>
            <person name="Park Y."/>
            <person name="Beeman R.W."/>
            <person name="Lorenzen M.D."/>
            <person name="Butcher S."/>
            <person name="Manak J.R."/>
            <person name="Brown S.J."/>
        </authorList>
    </citation>
    <scope>GENOME REANNOTATION</scope>
    <source>
        <strain evidence="17 18">Georgia GA2</strain>
    </source>
</reference>
<dbReference type="InterPro" id="IPR000863">
    <property type="entry name" value="Sulfotransferase_dom"/>
</dbReference>
<evidence type="ECO:0000313" key="17">
    <source>
        <dbReference type="EMBL" id="EFA08142.1"/>
    </source>
</evidence>
<evidence type="ECO:0000259" key="16">
    <source>
        <dbReference type="Pfam" id="PF00685"/>
    </source>
</evidence>
<keyword evidence="8 15" id="KW-0472">Membrane</keyword>
<keyword evidence="9 14" id="KW-1015">Disulfide bond</keyword>
<evidence type="ECO:0000313" key="18">
    <source>
        <dbReference type="Proteomes" id="UP000007266"/>
    </source>
</evidence>
<evidence type="ECO:0000256" key="11">
    <source>
        <dbReference type="ARBA" id="ARBA00060399"/>
    </source>
</evidence>
<evidence type="ECO:0000256" key="6">
    <source>
        <dbReference type="ARBA" id="ARBA00022989"/>
    </source>
</evidence>
<keyword evidence="10" id="KW-0325">Glycoprotein</keyword>
<evidence type="ECO:0000256" key="1">
    <source>
        <dbReference type="ARBA" id="ARBA00004394"/>
    </source>
</evidence>
<evidence type="ECO:0000256" key="2">
    <source>
        <dbReference type="ARBA" id="ARBA00005771"/>
    </source>
</evidence>
<dbReference type="InterPro" id="IPR027417">
    <property type="entry name" value="P-loop_NTPase"/>
</dbReference>
<dbReference type="InParanoid" id="D6WWF7"/>
<evidence type="ECO:0000256" key="14">
    <source>
        <dbReference type="PIRSR" id="PIRSR637359-3"/>
    </source>
</evidence>
<dbReference type="PhylomeDB" id="D6WWF7"/>
<organism evidence="17 18">
    <name type="scientific">Tribolium castaneum</name>
    <name type="common">Red flour beetle</name>
    <dbReference type="NCBI Taxonomy" id="7070"/>
    <lineage>
        <taxon>Eukaryota</taxon>
        <taxon>Metazoa</taxon>
        <taxon>Ecdysozoa</taxon>
        <taxon>Arthropoda</taxon>
        <taxon>Hexapoda</taxon>
        <taxon>Insecta</taxon>
        <taxon>Pterygota</taxon>
        <taxon>Neoptera</taxon>
        <taxon>Endopterygota</taxon>
        <taxon>Coleoptera</taxon>
        <taxon>Polyphaga</taxon>
        <taxon>Cucujiformia</taxon>
        <taxon>Tenebrionidae</taxon>
        <taxon>Tenebrionidae incertae sedis</taxon>
        <taxon>Tribolium</taxon>
    </lineage>
</organism>
<evidence type="ECO:0000256" key="10">
    <source>
        <dbReference type="ARBA" id="ARBA00023180"/>
    </source>
</evidence>
<evidence type="ECO:0000256" key="7">
    <source>
        <dbReference type="ARBA" id="ARBA00023034"/>
    </source>
</evidence>
<dbReference type="PANTHER" id="PTHR10605:SF72">
    <property type="entry name" value="HEPARAN SULFATE 3-O SULFOTRANSFERASE-B, ISOFORM A"/>
    <property type="match status" value="1"/>
</dbReference>
<protein>
    <submittedName>
        <fullName evidence="17">Bifunctional heparan sulfate N-deacetylase/N-sulfotransferase-like Protein</fullName>
    </submittedName>
</protein>
<reference evidence="17 18" key="1">
    <citation type="journal article" date="2008" name="Nature">
        <title>The genome of the model beetle and pest Tribolium castaneum.</title>
        <authorList>
            <consortium name="Tribolium Genome Sequencing Consortium"/>
            <person name="Richards S."/>
            <person name="Gibbs R.A."/>
            <person name="Weinstock G.M."/>
            <person name="Brown S.J."/>
            <person name="Denell R."/>
            <person name="Beeman R.W."/>
            <person name="Gibbs R."/>
            <person name="Beeman R.W."/>
            <person name="Brown S.J."/>
            <person name="Bucher G."/>
            <person name="Friedrich M."/>
            <person name="Grimmelikhuijzen C.J."/>
            <person name="Klingler M."/>
            <person name="Lorenzen M."/>
            <person name="Richards S."/>
            <person name="Roth S."/>
            <person name="Schroder R."/>
            <person name="Tautz D."/>
            <person name="Zdobnov E.M."/>
            <person name="Muzny D."/>
            <person name="Gibbs R.A."/>
            <person name="Weinstock G.M."/>
            <person name="Attaway T."/>
            <person name="Bell S."/>
            <person name="Buhay C.J."/>
            <person name="Chandrabose M.N."/>
            <person name="Chavez D."/>
            <person name="Clerk-Blankenburg K.P."/>
            <person name="Cree A."/>
            <person name="Dao M."/>
            <person name="Davis C."/>
            <person name="Chacko J."/>
            <person name="Dinh H."/>
            <person name="Dugan-Rocha S."/>
            <person name="Fowler G."/>
            <person name="Garner T.T."/>
            <person name="Garnes J."/>
            <person name="Gnirke A."/>
            <person name="Hawes A."/>
            <person name="Hernandez J."/>
            <person name="Hines S."/>
            <person name="Holder M."/>
            <person name="Hume J."/>
            <person name="Jhangiani S.N."/>
            <person name="Joshi V."/>
            <person name="Khan Z.M."/>
            <person name="Jackson L."/>
            <person name="Kovar C."/>
            <person name="Kowis A."/>
            <person name="Lee S."/>
            <person name="Lewis L.R."/>
            <person name="Margolis J."/>
            <person name="Morgan M."/>
            <person name="Nazareth L.V."/>
            <person name="Nguyen N."/>
            <person name="Okwuonu G."/>
            <person name="Parker D."/>
            <person name="Richards S."/>
            <person name="Ruiz S.J."/>
            <person name="Santibanez J."/>
            <person name="Savard J."/>
            <person name="Scherer S.E."/>
            <person name="Schneider B."/>
            <person name="Sodergren E."/>
            <person name="Tautz D."/>
            <person name="Vattahil S."/>
            <person name="Villasana D."/>
            <person name="White C.S."/>
            <person name="Wright R."/>
            <person name="Park Y."/>
            <person name="Beeman R.W."/>
            <person name="Lord J."/>
            <person name="Oppert B."/>
            <person name="Lorenzen M."/>
            <person name="Brown S."/>
            <person name="Wang L."/>
            <person name="Savard J."/>
            <person name="Tautz D."/>
            <person name="Richards S."/>
            <person name="Weinstock G."/>
            <person name="Gibbs R.A."/>
            <person name="Liu Y."/>
            <person name="Worley K."/>
            <person name="Weinstock G."/>
            <person name="Elsik C.G."/>
            <person name="Reese J.T."/>
            <person name="Elhaik E."/>
            <person name="Landan G."/>
            <person name="Graur D."/>
            <person name="Arensburger P."/>
            <person name="Atkinson P."/>
            <person name="Beeman R.W."/>
            <person name="Beidler J."/>
            <person name="Brown S.J."/>
            <person name="Demuth J.P."/>
            <person name="Drury D.W."/>
            <person name="Du Y.Z."/>
            <person name="Fujiwara H."/>
            <person name="Lorenzen M."/>
            <person name="Maselli V."/>
            <person name="Osanai M."/>
            <person name="Park Y."/>
            <person name="Robertson H.M."/>
            <person name="Tu Z."/>
            <person name="Wang J.J."/>
            <person name="Wang S."/>
            <person name="Richards S."/>
            <person name="Song H."/>
            <person name="Zhang L."/>
            <person name="Sodergren E."/>
            <person name="Werner D."/>
            <person name="Stanke M."/>
            <person name="Morgenstern B."/>
            <person name="Solovyev V."/>
            <person name="Kosarev P."/>
            <person name="Brown G."/>
            <person name="Chen H.C."/>
            <person name="Ermolaeva O."/>
            <person name="Hlavina W."/>
            <person name="Kapustin Y."/>
            <person name="Kiryutin B."/>
            <person name="Kitts P."/>
            <person name="Maglott D."/>
            <person name="Pruitt K."/>
            <person name="Sapojnikov V."/>
            <person name="Souvorov A."/>
            <person name="Mackey A.J."/>
            <person name="Waterhouse R.M."/>
            <person name="Wyder S."/>
            <person name="Zdobnov E.M."/>
            <person name="Zdobnov E.M."/>
            <person name="Wyder S."/>
            <person name="Kriventseva E.V."/>
            <person name="Kadowaki T."/>
            <person name="Bork P."/>
            <person name="Aranda M."/>
            <person name="Bao R."/>
            <person name="Beermann A."/>
            <person name="Berns N."/>
            <person name="Bolognesi R."/>
            <person name="Bonneton F."/>
            <person name="Bopp D."/>
            <person name="Brown S.J."/>
            <person name="Bucher G."/>
            <person name="Butts T."/>
            <person name="Chaumot A."/>
            <person name="Denell R.E."/>
            <person name="Ferrier D.E."/>
            <person name="Friedrich M."/>
            <person name="Gordon C.M."/>
            <person name="Jindra M."/>
            <person name="Klingler M."/>
            <person name="Lan Q."/>
            <person name="Lattorff H.M."/>
            <person name="Laudet V."/>
            <person name="von Levetsow C."/>
            <person name="Liu Z."/>
            <person name="Lutz R."/>
            <person name="Lynch J.A."/>
            <person name="da Fonseca R.N."/>
            <person name="Posnien N."/>
            <person name="Reuter R."/>
            <person name="Roth S."/>
            <person name="Savard J."/>
            <person name="Schinko J.B."/>
            <person name="Schmitt C."/>
            <person name="Schoppmeier M."/>
            <person name="Schroder R."/>
            <person name="Shippy T.D."/>
            <person name="Simonnet F."/>
            <person name="Marques-Souza H."/>
            <person name="Tautz D."/>
            <person name="Tomoyasu Y."/>
            <person name="Trauner J."/>
            <person name="Van der Zee M."/>
            <person name="Vervoort M."/>
            <person name="Wittkopp N."/>
            <person name="Wimmer E.A."/>
            <person name="Yang X."/>
            <person name="Jones A.K."/>
            <person name="Sattelle D.B."/>
            <person name="Ebert P.R."/>
            <person name="Nelson D."/>
            <person name="Scott J.G."/>
            <person name="Beeman R.W."/>
            <person name="Muthukrishnan S."/>
            <person name="Kramer K.J."/>
            <person name="Arakane Y."/>
            <person name="Beeman R.W."/>
            <person name="Zhu Q."/>
            <person name="Hogenkamp D."/>
            <person name="Dixit R."/>
            <person name="Oppert B."/>
            <person name="Jiang H."/>
            <person name="Zou Z."/>
            <person name="Marshall J."/>
            <person name="Elpidina E."/>
            <person name="Vinokurov K."/>
            <person name="Oppert C."/>
            <person name="Zou Z."/>
            <person name="Evans J."/>
            <person name="Lu Z."/>
            <person name="Zhao P."/>
            <person name="Sumathipala N."/>
            <person name="Altincicek B."/>
            <person name="Vilcinskas A."/>
            <person name="Williams M."/>
            <person name="Hultmark D."/>
            <person name="Hetru C."/>
            <person name="Jiang H."/>
            <person name="Grimmelikhuijzen C.J."/>
            <person name="Hauser F."/>
            <person name="Cazzamali G."/>
            <person name="Williamson M."/>
            <person name="Park Y."/>
            <person name="Li B."/>
            <person name="Tanaka Y."/>
            <person name="Predel R."/>
            <person name="Neupert S."/>
            <person name="Schachtner J."/>
            <person name="Verleyen P."/>
            <person name="Raible F."/>
            <person name="Bork P."/>
            <person name="Friedrich M."/>
            <person name="Walden K.K."/>
            <person name="Robertson H.M."/>
            <person name="Angeli S."/>
            <person name="Foret S."/>
            <person name="Bucher G."/>
            <person name="Schuetz S."/>
            <person name="Maleszka R."/>
            <person name="Wimmer E.A."/>
            <person name="Beeman R.W."/>
            <person name="Lorenzen M."/>
            <person name="Tomoyasu Y."/>
            <person name="Miller S.C."/>
            <person name="Grossmann D."/>
            <person name="Bucher G."/>
        </authorList>
    </citation>
    <scope>NUCLEOTIDE SEQUENCE [LARGE SCALE GENOMIC DNA]</scope>
    <source>
        <strain evidence="17 18">Georgia GA2</strain>
    </source>
</reference>
<evidence type="ECO:0000256" key="4">
    <source>
        <dbReference type="ARBA" id="ARBA00022692"/>
    </source>
</evidence>
<dbReference type="SUPFAM" id="SSF52540">
    <property type="entry name" value="P-loop containing nucleoside triphosphate hydrolases"/>
    <property type="match status" value="1"/>
</dbReference>
<keyword evidence="5" id="KW-0735">Signal-anchor</keyword>
<feature type="disulfide bond" evidence="14">
    <location>
        <begin position="333"/>
        <end position="345"/>
    </location>
</feature>
<dbReference type="FunFam" id="3.40.50.300:FF:000194">
    <property type="entry name" value="Sulfotransferase"/>
    <property type="match status" value="1"/>
</dbReference>
<keyword evidence="18" id="KW-1185">Reference proteome</keyword>
<feature type="domain" description="Sulfotransferase" evidence="16">
    <location>
        <begin position="135"/>
        <end position="370"/>
    </location>
</feature>
<name>D6WWF7_TRICA</name>
<dbReference type="OMA" id="MFVMSIW"/>